<reference evidence="2 3" key="1">
    <citation type="submission" date="2018-10" db="EMBL/GenBank/DDBJ databases">
        <title>Genome-centric metagenomics revealed C2 chemical producing, CO utilizing Clostridium with novel acetogenic gene cluster.</title>
        <authorList>
            <person name="Kang H."/>
            <person name="Park B."/>
            <person name="Choi I.G."/>
            <person name="Chang I.S."/>
        </authorList>
    </citation>
    <scope>NUCLEOTIDE SEQUENCE [LARGE SCALE GENOMIC DNA]</scope>
    <source>
        <strain evidence="2 3">H21-9</strain>
    </source>
</reference>
<keyword evidence="1" id="KW-0472">Membrane</keyword>
<accession>A0A3M0SP23</accession>
<keyword evidence="1" id="KW-0812">Transmembrane</keyword>
<feature type="transmembrane region" description="Helical" evidence="1">
    <location>
        <begin position="6"/>
        <end position="28"/>
    </location>
</feature>
<gene>
    <name evidence="2" type="ORF">D9O40_10485</name>
</gene>
<evidence type="ECO:0000256" key="1">
    <source>
        <dbReference type="SAM" id="Phobius"/>
    </source>
</evidence>
<evidence type="ECO:0000313" key="2">
    <source>
        <dbReference type="EMBL" id="RMD00249.1"/>
    </source>
</evidence>
<name>A0A3M0SP23_9CLOT</name>
<dbReference type="Proteomes" id="UP000277999">
    <property type="component" value="Unassembled WGS sequence"/>
</dbReference>
<dbReference type="EMBL" id="RFAQ01000030">
    <property type="protein sequence ID" value="RMD00249.1"/>
    <property type="molecule type" value="Genomic_DNA"/>
</dbReference>
<protein>
    <submittedName>
        <fullName evidence="2">Uncharacterized protein</fullName>
    </submittedName>
</protein>
<organism evidence="2 3">
    <name type="scientific">Clostridium autoethanogenum</name>
    <dbReference type="NCBI Taxonomy" id="84023"/>
    <lineage>
        <taxon>Bacteria</taxon>
        <taxon>Bacillati</taxon>
        <taxon>Bacillota</taxon>
        <taxon>Clostridia</taxon>
        <taxon>Eubacteriales</taxon>
        <taxon>Clostridiaceae</taxon>
        <taxon>Clostridium</taxon>
    </lineage>
</organism>
<dbReference type="AlphaFoldDB" id="A0A3M0SP23"/>
<evidence type="ECO:0000313" key="3">
    <source>
        <dbReference type="Proteomes" id="UP000277999"/>
    </source>
</evidence>
<proteinExistence type="predicted"/>
<comment type="caution">
    <text evidence="2">The sequence shown here is derived from an EMBL/GenBank/DDBJ whole genome shotgun (WGS) entry which is preliminary data.</text>
</comment>
<sequence>MSDDIVITSIVCVTIVSIVGIFAILAYLKEKTILKYKNSFKDSDNEIAITVDSNKHKNSKN</sequence>
<keyword evidence="1" id="KW-1133">Transmembrane helix</keyword>
<dbReference type="RefSeq" id="WP_122059215.1">
    <property type="nucleotide sequence ID" value="NZ_RFAQ01000030.1"/>
</dbReference>